<dbReference type="RefSeq" id="WP_377906621.1">
    <property type="nucleotide sequence ID" value="NZ_JBHRZS010000007.1"/>
</dbReference>
<dbReference type="Pfam" id="PF03817">
    <property type="entry name" value="MadL"/>
    <property type="match status" value="1"/>
</dbReference>
<reference evidence="3" key="1">
    <citation type="journal article" date="2019" name="Int. J. Syst. Evol. Microbiol.">
        <title>The Global Catalogue of Microorganisms (GCM) 10K type strain sequencing project: providing services to taxonomists for standard genome sequencing and annotation.</title>
        <authorList>
            <consortium name="The Broad Institute Genomics Platform"/>
            <consortium name="The Broad Institute Genome Sequencing Center for Infectious Disease"/>
            <person name="Wu L."/>
            <person name="Ma J."/>
        </authorList>
    </citation>
    <scope>NUCLEOTIDE SEQUENCE [LARGE SCALE GENOMIC DNA]</scope>
    <source>
        <strain evidence="3">CCUG 60523</strain>
    </source>
</reference>
<sequence>MIYGIAILAFSFLLGQWMGVLLGHWIGIDSNVGGVGFAMIILILTKEGFQRKGWFKPELEYGVDFWGKLYIPVVVAMAASLNVKAAITSGSLAIAAGAIPVFICFAVFPYLNKALKTS</sequence>
<name>A0ABV8ATF3_9BACT</name>
<gene>
    <name evidence="2" type="primary">madL</name>
    <name evidence="2" type="ORF">ACFOSV_13905</name>
</gene>
<feature type="transmembrane region" description="Helical" evidence="1">
    <location>
        <begin position="93"/>
        <end position="111"/>
    </location>
</feature>
<comment type="caution">
    <text evidence="2">The sequence shown here is derived from an EMBL/GenBank/DDBJ whole genome shotgun (WGS) entry which is preliminary data.</text>
</comment>
<dbReference type="EMBL" id="JBHRZS010000007">
    <property type="protein sequence ID" value="MFC3881282.1"/>
    <property type="molecule type" value="Genomic_DNA"/>
</dbReference>
<keyword evidence="1" id="KW-0472">Membrane</keyword>
<keyword evidence="1" id="KW-0812">Transmembrane</keyword>
<evidence type="ECO:0000313" key="2">
    <source>
        <dbReference type="EMBL" id="MFC3881282.1"/>
    </source>
</evidence>
<organism evidence="2 3">
    <name type="scientific">Algoriphagus namhaensis</name>
    <dbReference type="NCBI Taxonomy" id="915353"/>
    <lineage>
        <taxon>Bacteria</taxon>
        <taxon>Pseudomonadati</taxon>
        <taxon>Bacteroidota</taxon>
        <taxon>Cytophagia</taxon>
        <taxon>Cytophagales</taxon>
        <taxon>Cyclobacteriaceae</taxon>
        <taxon>Algoriphagus</taxon>
    </lineage>
</organism>
<keyword evidence="1" id="KW-1133">Transmembrane helix</keyword>
<accession>A0ABV8ATF3</accession>
<protein>
    <submittedName>
        <fullName evidence="2">Malonate transporter subunit MadL</fullName>
    </submittedName>
</protein>
<dbReference type="InterPro" id="IPR004690">
    <property type="entry name" value="Maln_transptMadL"/>
</dbReference>
<feature type="transmembrane region" description="Helical" evidence="1">
    <location>
        <begin position="32"/>
        <end position="49"/>
    </location>
</feature>
<dbReference type="NCBIfam" id="TIGR00807">
    <property type="entry name" value="malonate_madL"/>
    <property type="match status" value="1"/>
</dbReference>
<dbReference type="Proteomes" id="UP001595805">
    <property type="component" value="Unassembled WGS sequence"/>
</dbReference>
<evidence type="ECO:0000256" key="1">
    <source>
        <dbReference type="SAM" id="Phobius"/>
    </source>
</evidence>
<proteinExistence type="predicted"/>
<feature type="transmembrane region" description="Helical" evidence="1">
    <location>
        <begin position="69"/>
        <end position="87"/>
    </location>
</feature>
<feature type="transmembrane region" description="Helical" evidence="1">
    <location>
        <begin position="7"/>
        <end position="26"/>
    </location>
</feature>
<evidence type="ECO:0000313" key="3">
    <source>
        <dbReference type="Proteomes" id="UP001595805"/>
    </source>
</evidence>
<keyword evidence="3" id="KW-1185">Reference proteome</keyword>